<protein>
    <submittedName>
        <fullName evidence="2">Uncharacterized protein</fullName>
    </submittedName>
</protein>
<comment type="caution">
    <text evidence="2">The sequence shown here is derived from an EMBL/GenBank/DDBJ whole genome shotgun (WGS) entry which is preliminary data.</text>
</comment>
<evidence type="ECO:0000313" key="2">
    <source>
        <dbReference type="EMBL" id="KAK2120727.1"/>
    </source>
</evidence>
<keyword evidence="3" id="KW-1185">Reference proteome</keyword>
<accession>A0ABQ9WKB1</accession>
<name>A0ABQ9WKB1_SAGOE</name>
<dbReference type="EMBL" id="JASSZA010000001">
    <property type="protein sequence ID" value="KAK2120727.1"/>
    <property type="molecule type" value="Genomic_DNA"/>
</dbReference>
<gene>
    <name evidence="2" type="ORF">P7K49_002113</name>
</gene>
<evidence type="ECO:0000313" key="3">
    <source>
        <dbReference type="Proteomes" id="UP001266305"/>
    </source>
</evidence>
<feature type="compositionally biased region" description="Low complexity" evidence="1">
    <location>
        <begin position="102"/>
        <end position="111"/>
    </location>
</feature>
<dbReference type="Proteomes" id="UP001266305">
    <property type="component" value="Unassembled WGS sequence"/>
</dbReference>
<sequence length="152" mass="16337">MAPGPRPYLTGHASGLTGPQLPGPAPCLVPQWALTPWPGLSSRDLGSHALAWFLTPLVWVLNPWPGLLPRGLSSRPVAWAPASQLHRSLPAWPGNWEGQGSGRWQSQGSASRPLGSAGPPYVQGDSRCGAAIVNRVLHKSHWMSKDTEKYDL</sequence>
<reference evidence="2 3" key="1">
    <citation type="submission" date="2023-05" db="EMBL/GenBank/DDBJ databases">
        <title>B98-5 Cell Line De Novo Hybrid Assembly: An Optical Mapping Approach.</title>
        <authorList>
            <person name="Kananen K."/>
            <person name="Auerbach J.A."/>
            <person name="Kautto E."/>
            <person name="Blachly J.S."/>
        </authorList>
    </citation>
    <scope>NUCLEOTIDE SEQUENCE [LARGE SCALE GENOMIC DNA]</scope>
    <source>
        <strain evidence="2">B95-8</strain>
        <tissue evidence="2">Cell line</tissue>
    </source>
</reference>
<evidence type="ECO:0000256" key="1">
    <source>
        <dbReference type="SAM" id="MobiDB-lite"/>
    </source>
</evidence>
<organism evidence="2 3">
    <name type="scientific">Saguinus oedipus</name>
    <name type="common">Cotton-top tamarin</name>
    <name type="synonym">Oedipomidas oedipus</name>
    <dbReference type="NCBI Taxonomy" id="9490"/>
    <lineage>
        <taxon>Eukaryota</taxon>
        <taxon>Metazoa</taxon>
        <taxon>Chordata</taxon>
        <taxon>Craniata</taxon>
        <taxon>Vertebrata</taxon>
        <taxon>Euteleostomi</taxon>
        <taxon>Mammalia</taxon>
        <taxon>Eutheria</taxon>
        <taxon>Euarchontoglires</taxon>
        <taxon>Primates</taxon>
        <taxon>Haplorrhini</taxon>
        <taxon>Platyrrhini</taxon>
        <taxon>Cebidae</taxon>
        <taxon>Callitrichinae</taxon>
        <taxon>Saguinus</taxon>
    </lineage>
</organism>
<proteinExistence type="predicted"/>
<feature type="region of interest" description="Disordered" evidence="1">
    <location>
        <begin position="96"/>
        <end position="121"/>
    </location>
</feature>